<dbReference type="InterPro" id="IPR051916">
    <property type="entry name" value="GPI-anchor_lipid_remodeler"/>
</dbReference>
<name>A0A0F9X995_9ZZZZ</name>
<dbReference type="PANTHER" id="PTHR14859">
    <property type="entry name" value="CALCOFLUOR WHITE HYPERSENSITIVE PROTEIN PRECURSOR"/>
    <property type="match status" value="1"/>
</dbReference>
<evidence type="ECO:0000259" key="1">
    <source>
        <dbReference type="Pfam" id="PF03372"/>
    </source>
</evidence>
<dbReference type="Pfam" id="PF03372">
    <property type="entry name" value="Exo_endo_phos"/>
    <property type="match status" value="1"/>
</dbReference>
<dbReference type="GO" id="GO:0006506">
    <property type="term" value="P:GPI anchor biosynthetic process"/>
    <property type="evidence" value="ECO:0007669"/>
    <property type="project" value="TreeGrafter"/>
</dbReference>
<feature type="domain" description="Endonuclease/exonuclease/phosphatase" evidence="1">
    <location>
        <begin position="9"/>
        <end position="222"/>
    </location>
</feature>
<gene>
    <name evidence="2" type="ORF">LCGC14_0250190</name>
</gene>
<sequence>MTQTTLRIASYNMRKAMGTDRKRDPDRVMRVIQTLNADIVVLQEADMRLGPRPSALPVDQVTAQTGLIAVPVPSEVSIGWHGNAVLLSPDAKLVDVKHLNLPGIEPRGAMVVDFDLADIPMRIIATHLGLMRRSRRAQLSALIAHLDEQSQRPTLIAGDMNEWSLNVGLGRLAHHFEIYAPGKSYHARLPLAALDRIAVDAALNVTDGGVCETDDARRASDHLPIWLDFTQSAGQ</sequence>
<accession>A0A0F9X995</accession>
<dbReference type="AlphaFoldDB" id="A0A0F9X995"/>
<dbReference type="InterPro" id="IPR036691">
    <property type="entry name" value="Endo/exonu/phosph_ase_sf"/>
</dbReference>
<dbReference type="InterPro" id="IPR005135">
    <property type="entry name" value="Endo/exonuclease/phosphatase"/>
</dbReference>
<evidence type="ECO:0000313" key="2">
    <source>
        <dbReference type="EMBL" id="KKN88193.1"/>
    </source>
</evidence>
<protein>
    <recommendedName>
        <fullName evidence="1">Endonuclease/exonuclease/phosphatase domain-containing protein</fullName>
    </recommendedName>
</protein>
<dbReference type="EMBL" id="LAZR01000130">
    <property type="protein sequence ID" value="KKN88193.1"/>
    <property type="molecule type" value="Genomic_DNA"/>
</dbReference>
<organism evidence="2">
    <name type="scientific">marine sediment metagenome</name>
    <dbReference type="NCBI Taxonomy" id="412755"/>
    <lineage>
        <taxon>unclassified sequences</taxon>
        <taxon>metagenomes</taxon>
        <taxon>ecological metagenomes</taxon>
    </lineage>
</organism>
<dbReference type="SUPFAM" id="SSF56219">
    <property type="entry name" value="DNase I-like"/>
    <property type="match status" value="1"/>
</dbReference>
<proteinExistence type="predicted"/>
<comment type="caution">
    <text evidence="2">The sequence shown here is derived from an EMBL/GenBank/DDBJ whole genome shotgun (WGS) entry which is preliminary data.</text>
</comment>
<dbReference type="GO" id="GO:0003824">
    <property type="term" value="F:catalytic activity"/>
    <property type="evidence" value="ECO:0007669"/>
    <property type="project" value="InterPro"/>
</dbReference>
<dbReference type="Gene3D" id="3.60.10.10">
    <property type="entry name" value="Endonuclease/exonuclease/phosphatase"/>
    <property type="match status" value="1"/>
</dbReference>
<dbReference type="PANTHER" id="PTHR14859:SF15">
    <property type="entry name" value="ENDONUCLEASE_EXONUCLEASE_PHOSPHATASE DOMAIN-CONTAINING PROTEIN"/>
    <property type="match status" value="1"/>
</dbReference>
<dbReference type="GO" id="GO:0016020">
    <property type="term" value="C:membrane"/>
    <property type="evidence" value="ECO:0007669"/>
    <property type="project" value="GOC"/>
</dbReference>
<reference evidence="2" key="1">
    <citation type="journal article" date="2015" name="Nature">
        <title>Complex archaea that bridge the gap between prokaryotes and eukaryotes.</title>
        <authorList>
            <person name="Spang A."/>
            <person name="Saw J.H."/>
            <person name="Jorgensen S.L."/>
            <person name="Zaremba-Niedzwiedzka K."/>
            <person name="Martijn J."/>
            <person name="Lind A.E."/>
            <person name="van Eijk R."/>
            <person name="Schleper C."/>
            <person name="Guy L."/>
            <person name="Ettema T.J."/>
        </authorList>
    </citation>
    <scope>NUCLEOTIDE SEQUENCE</scope>
</reference>